<dbReference type="EMBL" id="CP021978">
    <property type="protein sequence ID" value="QCD59062.1"/>
    <property type="molecule type" value="Genomic_DNA"/>
</dbReference>
<dbReference type="RefSeq" id="WP_381112467.1">
    <property type="nucleotide sequence ID" value="NZ_JBHXIA010000032.1"/>
</dbReference>
<name>A0A6G5RNC3_9ACTN</name>
<accession>A0A6G5RNC3</accession>
<evidence type="ECO:0000313" key="2">
    <source>
        <dbReference type="Proteomes" id="UP000495940"/>
    </source>
</evidence>
<dbReference type="AlphaFoldDB" id="A0A6G5RNC3"/>
<gene>
    <name evidence="1" type="ORF">CEB94_32675</name>
</gene>
<sequence>MWPKAAELVHGADLERLESHVLTALRALDTAQHVSAAGGTEETSTPETYEAIDSAAREVARAFEAHAPLGAVLAAEFDALAARRERFGPAAPPPHWVPSASQVVLVVDPEDGG</sequence>
<dbReference type="Proteomes" id="UP000495940">
    <property type="component" value="Chromosome"/>
</dbReference>
<protein>
    <submittedName>
        <fullName evidence="1">Uncharacterized protein</fullName>
    </submittedName>
</protein>
<organism evidence="1 2">
    <name type="scientific">Streptomyces hawaiiensis</name>
    <dbReference type="NCBI Taxonomy" id="67305"/>
    <lineage>
        <taxon>Bacteria</taxon>
        <taxon>Bacillati</taxon>
        <taxon>Actinomycetota</taxon>
        <taxon>Actinomycetes</taxon>
        <taxon>Kitasatosporales</taxon>
        <taxon>Streptomycetaceae</taxon>
        <taxon>Streptomyces</taxon>
    </lineage>
</organism>
<proteinExistence type="predicted"/>
<evidence type="ECO:0000313" key="1">
    <source>
        <dbReference type="EMBL" id="QCD59062.1"/>
    </source>
</evidence>
<reference evidence="1 2" key="1">
    <citation type="submission" date="2017-06" db="EMBL/GenBank/DDBJ databases">
        <title>Complete Genome Sequence of Streptomyces hawaiiensis NRRL 15010 and insights into acyldepsipeptides biosynthesis.</title>
        <authorList>
            <person name="Mariita R.M."/>
            <person name="Sello J.K."/>
        </authorList>
    </citation>
    <scope>NUCLEOTIDE SEQUENCE [LARGE SCALE GENOMIC DNA]</scope>
    <source>
        <strain evidence="1 2">ATCC 12236</strain>
    </source>
</reference>
<keyword evidence="2" id="KW-1185">Reference proteome</keyword>
<dbReference type="KEGG" id="shaw:CEB94_32675"/>